<reference evidence="1 2" key="1">
    <citation type="submission" date="2024-04" db="EMBL/GenBank/DDBJ databases">
        <authorList>
            <person name="Rising A."/>
            <person name="Reimegard J."/>
            <person name="Sonavane S."/>
            <person name="Akerstrom W."/>
            <person name="Nylinder S."/>
            <person name="Hedman E."/>
            <person name="Kallberg Y."/>
        </authorList>
    </citation>
    <scope>NUCLEOTIDE SEQUENCE [LARGE SCALE GENOMIC DNA]</scope>
</reference>
<name>A0AAV2ARJ1_9ARAC</name>
<evidence type="ECO:0000313" key="2">
    <source>
        <dbReference type="Proteomes" id="UP001497382"/>
    </source>
</evidence>
<protein>
    <recommendedName>
        <fullName evidence="3">Mitochondrial cytochrome c oxidase subunit VIc/VIIs domain-containing protein</fullName>
    </recommendedName>
</protein>
<dbReference type="Proteomes" id="UP001497382">
    <property type="component" value="Unassembled WGS sequence"/>
</dbReference>
<evidence type="ECO:0008006" key="3">
    <source>
        <dbReference type="Google" id="ProtNLM"/>
    </source>
</evidence>
<dbReference type="AlphaFoldDB" id="A0AAV2ARJ1"/>
<keyword evidence="2" id="KW-1185">Reference proteome</keyword>
<comment type="caution">
    <text evidence="1">The sequence shown here is derived from an EMBL/GenBank/DDBJ whole genome shotgun (WGS) entry which is preliminary data.</text>
</comment>
<organism evidence="1 2">
    <name type="scientific">Larinioides sclopetarius</name>
    <dbReference type="NCBI Taxonomy" id="280406"/>
    <lineage>
        <taxon>Eukaryota</taxon>
        <taxon>Metazoa</taxon>
        <taxon>Ecdysozoa</taxon>
        <taxon>Arthropoda</taxon>
        <taxon>Chelicerata</taxon>
        <taxon>Arachnida</taxon>
        <taxon>Araneae</taxon>
        <taxon>Araneomorphae</taxon>
        <taxon>Entelegynae</taxon>
        <taxon>Araneoidea</taxon>
        <taxon>Araneidae</taxon>
        <taxon>Larinioides</taxon>
    </lineage>
</organism>
<evidence type="ECO:0000313" key="1">
    <source>
        <dbReference type="EMBL" id="CAL1286452.1"/>
    </source>
</evidence>
<proteinExistence type="predicted"/>
<accession>A0AAV2ARJ1</accession>
<dbReference type="EMBL" id="CAXIEN010000203">
    <property type="protein sequence ID" value="CAL1286452.1"/>
    <property type="molecule type" value="Genomic_DNA"/>
</dbReference>
<sequence>MSSSKSKISVKKIRHGQLRGTDAAKFRHRIALGFTLSALAMSSVFGYLLSKSQPDPGESFKKLENPKRFVHRKGYKTFMEQEESKVESGSL</sequence>
<gene>
    <name evidence="1" type="ORF">LARSCL_LOCUS14255</name>
</gene>